<dbReference type="InterPro" id="IPR027417">
    <property type="entry name" value="P-loop_NTPase"/>
</dbReference>
<dbReference type="GO" id="GO:0008270">
    <property type="term" value="F:zinc ion binding"/>
    <property type="evidence" value="ECO:0007669"/>
    <property type="project" value="UniProtKB-KW"/>
</dbReference>
<dbReference type="Proteomes" id="UP000005239">
    <property type="component" value="Unassembled WGS sequence"/>
</dbReference>
<dbReference type="Gene3D" id="3.30.40.10">
    <property type="entry name" value="Zinc/RING finger domain, C3HC4 (zinc finger)"/>
    <property type="match status" value="1"/>
</dbReference>
<dbReference type="SMART" id="SM00184">
    <property type="entry name" value="RING"/>
    <property type="match status" value="1"/>
</dbReference>
<evidence type="ECO:0000259" key="5">
    <source>
        <dbReference type="SMART" id="SM00184"/>
    </source>
</evidence>
<dbReference type="Gene3D" id="3.40.50.300">
    <property type="entry name" value="P-loop containing nucleotide triphosphate hydrolases"/>
    <property type="match status" value="1"/>
</dbReference>
<gene>
    <name evidence="6" type="primary">WBGene00277005</name>
</gene>
<dbReference type="SUPFAM" id="SSF57850">
    <property type="entry name" value="RING/U-box"/>
    <property type="match status" value="1"/>
</dbReference>
<dbReference type="GO" id="GO:0003924">
    <property type="term" value="F:GTPase activity"/>
    <property type="evidence" value="ECO:0000318"/>
    <property type="project" value="GO_Central"/>
</dbReference>
<keyword evidence="2" id="KW-0479">Metal-binding</keyword>
<keyword evidence="4" id="KW-0342">GTP-binding</keyword>
<reference evidence="6" key="2">
    <citation type="submission" date="2022-06" db="UniProtKB">
        <authorList>
            <consortium name="EnsemblMetazoa"/>
        </authorList>
    </citation>
    <scope>IDENTIFICATION</scope>
    <source>
        <strain evidence="6">PS312</strain>
    </source>
</reference>
<dbReference type="SMART" id="SM00173">
    <property type="entry name" value="RAS"/>
    <property type="match status" value="1"/>
</dbReference>
<dbReference type="PROSITE" id="PS51421">
    <property type="entry name" value="RAS"/>
    <property type="match status" value="1"/>
</dbReference>
<keyword evidence="1" id="KW-0547">Nucleotide-binding</keyword>
<dbReference type="InterPro" id="IPR013083">
    <property type="entry name" value="Znf_RING/FYVE/PHD"/>
</dbReference>
<dbReference type="PROSITE" id="PS51419">
    <property type="entry name" value="RAB"/>
    <property type="match status" value="1"/>
</dbReference>
<keyword evidence="2" id="KW-0863">Zinc-finger</keyword>
<protein>
    <submittedName>
        <fullName evidence="6">RING-type domain-containing protein</fullName>
    </submittedName>
</protein>
<dbReference type="PRINTS" id="PR00449">
    <property type="entry name" value="RASTRNSFRMNG"/>
</dbReference>
<dbReference type="SMART" id="SM00175">
    <property type="entry name" value="RAB"/>
    <property type="match status" value="1"/>
</dbReference>
<keyword evidence="3" id="KW-0862">Zinc</keyword>
<name>A0A8R1YUY4_PRIPA</name>
<dbReference type="SUPFAM" id="SSF52540">
    <property type="entry name" value="P-loop containing nucleoside triphosphate hydrolases"/>
    <property type="match status" value="1"/>
</dbReference>
<dbReference type="GO" id="GO:0005886">
    <property type="term" value="C:plasma membrane"/>
    <property type="evidence" value="ECO:0000318"/>
    <property type="project" value="GO_Central"/>
</dbReference>
<evidence type="ECO:0000256" key="3">
    <source>
        <dbReference type="ARBA" id="ARBA00022833"/>
    </source>
</evidence>
<proteinExistence type="predicted"/>
<dbReference type="InterPro" id="IPR001841">
    <property type="entry name" value="Znf_RING"/>
</dbReference>
<evidence type="ECO:0000256" key="2">
    <source>
        <dbReference type="ARBA" id="ARBA00022771"/>
    </source>
</evidence>
<sequence length="405" mass="45998">MRSCRRSLTQYFDGEEERRRLNMACVSVASPTVHGWSSCGYVTCSSLSDEETVGVNGDDERDSLYSINNENREGRKEKRLHPAICPHCNFIYEKPVTLQCGHSLCDHCCVELLSQMDNNSVPRTRPRMGISSYSRASLNKRMTSSWNSLNSSLSLWKSPRCVVCGESPKKSPPVPNLSLRDFLTTIKVSPSLKQLYKRQNKNNESSHDLSLCQPVWHSSESCGVSIRDCLIYIVGWKGVGKSCLIQTQLCNDMLIDELLGRGEGRNKDITFPHSPISDISPLRSEEVQRRGMTYMLKLMETGDISDTMDDSMGVIVTYSVIDRESFHYARRLLSILSTQRQETPLVVIGTKSDLENKRQVESYEGQMVAKQFNCPFLEVSSRRNECVNEAFIELVRVMESRNIFK</sequence>
<dbReference type="AlphaFoldDB" id="A0A8R1YUY4"/>
<reference evidence="7" key="1">
    <citation type="journal article" date="2008" name="Nat. Genet.">
        <title>The Pristionchus pacificus genome provides a unique perspective on nematode lifestyle and parasitism.</title>
        <authorList>
            <person name="Dieterich C."/>
            <person name="Clifton S.W."/>
            <person name="Schuster L.N."/>
            <person name="Chinwalla A."/>
            <person name="Delehaunty K."/>
            <person name="Dinkelacker I."/>
            <person name="Fulton L."/>
            <person name="Fulton R."/>
            <person name="Godfrey J."/>
            <person name="Minx P."/>
            <person name="Mitreva M."/>
            <person name="Roeseler W."/>
            <person name="Tian H."/>
            <person name="Witte H."/>
            <person name="Yang S.P."/>
            <person name="Wilson R.K."/>
            <person name="Sommer R.J."/>
        </authorList>
    </citation>
    <scope>NUCLEOTIDE SEQUENCE [LARGE SCALE GENOMIC DNA]</scope>
    <source>
        <strain evidence="7">PS312</strain>
    </source>
</reference>
<keyword evidence="7" id="KW-1185">Reference proteome</keyword>
<dbReference type="Pfam" id="PF00071">
    <property type="entry name" value="Ras"/>
    <property type="match status" value="1"/>
</dbReference>
<feature type="domain" description="RING-type" evidence="5">
    <location>
        <begin position="85"/>
        <end position="164"/>
    </location>
</feature>
<accession>A0A8R1YUY4</accession>
<dbReference type="GO" id="GO:0019003">
    <property type="term" value="F:GDP binding"/>
    <property type="evidence" value="ECO:0000318"/>
    <property type="project" value="GO_Central"/>
</dbReference>
<dbReference type="InterPro" id="IPR020849">
    <property type="entry name" value="Small_GTPase_Ras-type"/>
</dbReference>
<dbReference type="GO" id="GO:0007264">
    <property type="term" value="P:small GTPase-mediated signal transduction"/>
    <property type="evidence" value="ECO:0000318"/>
    <property type="project" value="GO_Central"/>
</dbReference>
<evidence type="ECO:0000256" key="1">
    <source>
        <dbReference type="ARBA" id="ARBA00022741"/>
    </source>
</evidence>
<dbReference type="PANTHER" id="PTHR24070">
    <property type="entry name" value="RAS, DI-RAS, AND RHEB FAMILY MEMBERS OF SMALL GTPASE SUPERFAMILY"/>
    <property type="match status" value="1"/>
</dbReference>
<organism evidence="6 7">
    <name type="scientific">Pristionchus pacificus</name>
    <name type="common">Parasitic nematode worm</name>
    <dbReference type="NCBI Taxonomy" id="54126"/>
    <lineage>
        <taxon>Eukaryota</taxon>
        <taxon>Metazoa</taxon>
        <taxon>Ecdysozoa</taxon>
        <taxon>Nematoda</taxon>
        <taxon>Chromadorea</taxon>
        <taxon>Rhabditida</taxon>
        <taxon>Rhabditina</taxon>
        <taxon>Diplogasteromorpha</taxon>
        <taxon>Diplogasteroidea</taxon>
        <taxon>Neodiplogasteridae</taxon>
        <taxon>Pristionchus</taxon>
    </lineage>
</organism>
<evidence type="ECO:0000256" key="4">
    <source>
        <dbReference type="ARBA" id="ARBA00023134"/>
    </source>
</evidence>
<dbReference type="InterPro" id="IPR001806">
    <property type="entry name" value="Small_GTPase"/>
</dbReference>
<dbReference type="GO" id="GO:0005525">
    <property type="term" value="F:GTP binding"/>
    <property type="evidence" value="ECO:0000318"/>
    <property type="project" value="GO_Central"/>
</dbReference>
<evidence type="ECO:0000313" key="6">
    <source>
        <dbReference type="EnsemblMetazoa" id="PPA38636.1"/>
    </source>
</evidence>
<dbReference type="EnsemblMetazoa" id="PPA38636.1">
    <property type="protein sequence ID" value="PPA38636.1"/>
    <property type="gene ID" value="WBGene00277005"/>
</dbReference>
<evidence type="ECO:0000313" key="7">
    <source>
        <dbReference type="Proteomes" id="UP000005239"/>
    </source>
</evidence>